<keyword evidence="4" id="KW-1185">Reference proteome</keyword>
<dbReference type="PANTHER" id="PTHR37478">
    <property type="match status" value="1"/>
</dbReference>
<dbReference type="Proteomes" id="UP000001520">
    <property type="component" value="Chromosome"/>
</dbReference>
<name>D3P8V6_DEFDS</name>
<dbReference type="RefSeq" id="WP_013008392.1">
    <property type="nucleotide sequence ID" value="NC_013939.1"/>
</dbReference>
<evidence type="ECO:0000256" key="1">
    <source>
        <dbReference type="ARBA" id="ARBA00009350"/>
    </source>
</evidence>
<dbReference type="EMBL" id="AP011529">
    <property type="protein sequence ID" value="BAI81146.1"/>
    <property type="molecule type" value="Genomic_DNA"/>
</dbReference>
<dbReference type="STRING" id="639282.DEFDS_1690"/>
<dbReference type="SUPFAM" id="SSF88659">
    <property type="entry name" value="Sigma3 and sigma4 domains of RNA polymerase sigma factors"/>
    <property type="match status" value="1"/>
</dbReference>
<evidence type="ECO:0000313" key="3">
    <source>
        <dbReference type="EMBL" id="BAI81146.1"/>
    </source>
</evidence>
<dbReference type="InterPro" id="IPR036388">
    <property type="entry name" value="WH-like_DNA-bd_sf"/>
</dbReference>
<dbReference type="HOGENOM" id="CLU_094511_0_1_0"/>
<dbReference type="PANTHER" id="PTHR37478:SF2">
    <property type="entry name" value="UPF0251 PROTEIN TK0562"/>
    <property type="match status" value="1"/>
</dbReference>
<dbReference type="Gene3D" id="1.10.10.10">
    <property type="entry name" value="Winged helix-like DNA-binding domain superfamily/Winged helix DNA-binding domain"/>
    <property type="match status" value="1"/>
</dbReference>
<proteinExistence type="inferred from homology"/>
<dbReference type="InterPro" id="IPR013324">
    <property type="entry name" value="RNA_pol_sigma_r3/r4-like"/>
</dbReference>
<dbReference type="Pfam" id="PF02001">
    <property type="entry name" value="DUF134"/>
    <property type="match status" value="1"/>
</dbReference>
<dbReference type="HAMAP" id="MF_00674">
    <property type="entry name" value="UPF0251"/>
    <property type="match status" value="1"/>
</dbReference>
<comment type="similarity">
    <text evidence="1 2">Belongs to the UPF0251 family.</text>
</comment>
<sequence length="123" mass="14045">MARPSKTRMVAFKPIYYEFKPKGVPSTELEKIGLTLDELEAIRLADYEGLDHEEAAELMGISRPTFSRLVEKARRKVSEMFIEGKEIAIEGGSVEFVRRHRCRRCGKETGFLGSKHKCRPEEG</sequence>
<evidence type="ECO:0000256" key="2">
    <source>
        <dbReference type="HAMAP-Rule" id="MF_00674"/>
    </source>
</evidence>
<dbReference type="OrthoDB" id="280278at2"/>
<dbReference type="eggNOG" id="COG1342">
    <property type="taxonomic scope" value="Bacteria"/>
</dbReference>
<evidence type="ECO:0000313" key="4">
    <source>
        <dbReference type="Proteomes" id="UP000001520"/>
    </source>
</evidence>
<organism evidence="3 4">
    <name type="scientific">Deferribacter desulfuricans (strain DSM 14783 / JCM 11476 / NBRC 101012 / SSM1)</name>
    <dbReference type="NCBI Taxonomy" id="639282"/>
    <lineage>
        <taxon>Bacteria</taxon>
        <taxon>Pseudomonadati</taxon>
        <taxon>Deferribacterota</taxon>
        <taxon>Deferribacteres</taxon>
        <taxon>Deferribacterales</taxon>
        <taxon>Deferribacteraceae</taxon>
        <taxon>Deferribacter</taxon>
    </lineage>
</organism>
<protein>
    <recommendedName>
        <fullName evidence="2">UPF0251 protein DEFDS_1690</fullName>
    </recommendedName>
</protein>
<accession>D3P8V6</accession>
<dbReference type="AlphaFoldDB" id="D3P8V6"/>
<dbReference type="KEGG" id="ddf:DEFDS_1690"/>
<gene>
    <name evidence="3" type="ordered locus">DEFDS_1690</name>
</gene>
<dbReference type="InterPro" id="IPR002852">
    <property type="entry name" value="UPF0251"/>
</dbReference>
<reference evidence="3 4" key="1">
    <citation type="journal article" date="2010" name="DNA Res.">
        <title>Bacterial lifestyle in a deep-sea hydrothermal vent chimney revealed by the genome sequence of the thermophilic bacterium Deferribacter desulfuricans SSM1.</title>
        <authorList>
            <person name="Takaki Y."/>
            <person name="Shimamura S."/>
            <person name="Nakagawa S."/>
            <person name="Fukuhara Y."/>
            <person name="Horikawa H."/>
            <person name="Ankai A."/>
            <person name="Harada T."/>
            <person name="Hosoyama A."/>
            <person name="Oguchi A."/>
            <person name="Fukui S."/>
            <person name="Fujita N."/>
            <person name="Takami H."/>
            <person name="Takai K."/>
        </authorList>
    </citation>
    <scope>NUCLEOTIDE SEQUENCE [LARGE SCALE GENOMIC DNA]</scope>
    <source>
        <strain evidence="4">DSM 14783 / JCM 11476 / NBRC 101012 / SSM1</strain>
    </source>
</reference>